<gene>
    <name evidence="2" type="ORF">g.42670</name>
</gene>
<accession>A0A1D2AEX0</accession>
<evidence type="ECO:0000256" key="1">
    <source>
        <dbReference type="SAM" id="MobiDB-lite"/>
    </source>
</evidence>
<feature type="region of interest" description="Disordered" evidence="1">
    <location>
        <begin position="1"/>
        <end position="25"/>
    </location>
</feature>
<feature type="compositionally biased region" description="Basic and acidic residues" evidence="1">
    <location>
        <begin position="153"/>
        <end position="166"/>
    </location>
</feature>
<feature type="region of interest" description="Disordered" evidence="1">
    <location>
        <begin position="153"/>
        <end position="183"/>
    </location>
</feature>
<evidence type="ECO:0000313" key="2">
    <source>
        <dbReference type="EMBL" id="JAT77621.1"/>
    </source>
</evidence>
<name>A0A1D2AEX0_AUXPR</name>
<proteinExistence type="predicted"/>
<protein>
    <submittedName>
        <fullName evidence="2">Uncharacterized protein</fullName>
    </submittedName>
</protein>
<sequence length="433" mass="48170">MEEDVADARSKRRCTRRGNQASGQPSAVHYVGYVEDDETPEMIMAKFEALDRIQASSHSPGEEGKAGNVNTVGLEILAAVEERSRDGCLTDAQLLEVFKQTSIFNVKTALADNEALLSIDDLLCQYADRYGSDEEVSDDEDWIQTFWSATENGKDAVKRSSTEPRQRMPGGTTGARPSSQSRHRLVTSYNPFSQALVRRKVRVCDKNEVVTMRIPAAPLPLSWGRTVRPYSPGSSVDGQEKRCPLVSYDSWLKCKAAAATYEAALINPGWVESGDDGAGLKRFATLPLPDLVPSGMVFMFIPKQYIQSVCQQMVSWGFMYIENLTWVYLSPNHTVSREESPFFASSHLTLYMFRWADRGREMELRHQRNPDVLFDCCLPIAGSPCHAVPQAVYDTIETLLPGAKDRFLELWAAQGSARPGWTQAAFALDGVCT</sequence>
<reference evidence="2" key="1">
    <citation type="submission" date="2015-08" db="EMBL/GenBank/DDBJ databases">
        <authorList>
            <person name="Babu N.S."/>
            <person name="Beckwith C.J."/>
            <person name="Beseler K.G."/>
            <person name="Brison A."/>
            <person name="Carone J.V."/>
            <person name="Caskin T.P."/>
            <person name="Diamond M."/>
            <person name="Durham M.E."/>
            <person name="Foxe J.M."/>
            <person name="Go M."/>
            <person name="Henderson B.A."/>
            <person name="Jones I.B."/>
            <person name="McGettigan J.A."/>
            <person name="Micheletti S.J."/>
            <person name="Nasrallah M.E."/>
            <person name="Ortiz D."/>
            <person name="Piller C.R."/>
            <person name="Privatt S.R."/>
            <person name="Schneider S.L."/>
            <person name="Sharp S."/>
            <person name="Smith T.C."/>
            <person name="Stanton J.D."/>
            <person name="Ullery H.E."/>
            <person name="Wilson R.J."/>
            <person name="Serrano M.G."/>
            <person name="Buck G."/>
            <person name="Lee V."/>
            <person name="Wang Y."/>
            <person name="Carvalho R."/>
            <person name="Voegtly L."/>
            <person name="Shi R."/>
            <person name="Duckworth R."/>
            <person name="Johnson A."/>
            <person name="Loviza R."/>
            <person name="Walstead R."/>
            <person name="Shah Z."/>
            <person name="Kiflezghi M."/>
            <person name="Wade K."/>
            <person name="Ball S.L."/>
            <person name="Bradley K.W."/>
            <person name="Asai D.J."/>
            <person name="Bowman C.A."/>
            <person name="Russell D.A."/>
            <person name="Pope W.H."/>
            <person name="Jacobs-Sera D."/>
            <person name="Hendrix R.W."/>
            <person name="Hatfull G.F."/>
        </authorList>
    </citation>
    <scope>NUCLEOTIDE SEQUENCE</scope>
</reference>
<dbReference type="AlphaFoldDB" id="A0A1D2AEX0"/>
<organism evidence="2">
    <name type="scientific">Auxenochlorella protothecoides</name>
    <name type="common">Green microalga</name>
    <name type="synonym">Chlorella protothecoides</name>
    <dbReference type="NCBI Taxonomy" id="3075"/>
    <lineage>
        <taxon>Eukaryota</taxon>
        <taxon>Viridiplantae</taxon>
        <taxon>Chlorophyta</taxon>
        <taxon>core chlorophytes</taxon>
        <taxon>Trebouxiophyceae</taxon>
        <taxon>Chlorellales</taxon>
        <taxon>Chlorellaceae</taxon>
        <taxon>Auxenochlorella</taxon>
    </lineage>
</organism>
<dbReference type="EMBL" id="GDKF01001001">
    <property type="protein sequence ID" value="JAT77621.1"/>
    <property type="molecule type" value="Transcribed_RNA"/>
</dbReference>